<protein>
    <recommendedName>
        <fullName evidence="4">Phage integrase family protein</fullName>
    </recommendedName>
</protein>
<gene>
    <name evidence="2" type="ORF">SAMN04490244_10395</name>
</gene>
<keyword evidence="1" id="KW-0233">DNA recombination</keyword>
<evidence type="ECO:0008006" key="4">
    <source>
        <dbReference type="Google" id="ProtNLM"/>
    </source>
</evidence>
<proteinExistence type="predicted"/>
<dbReference type="EMBL" id="FOGU01000003">
    <property type="protein sequence ID" value="SER81644.1"/>
    <property type="molecule type" value="Genomic_DNA"/>
</dbReference>
<evidence type="ECO:0000256" key="1">
    <source>
        <dbReference type="ARBA" id="ARBA00023172"/>
    </source>
</evidence>
<sequence>MRDKALLWLATDSWCRASELVAFKVRDVTRQEDGSSVLFVARSRTDPFGEGAYAFLSARGTVDVLRWIEVAVLRQDDPILTKSQKGSMKTPLDPAKASRVKSVARAGQTFQRTARASVGFRMPSGLVATCPRSWSPDAGGHQRCRHFMDDRSSPASRRRRRYRRRLTMRATLGELGELPRSRLHEVQARKHEIARTSYDRIFLALRNSSAINKV</sequence>
<name>A0A1H9S9G9_9RHOB</name>
<dbReference type="GO" id="GO:0015074">
    <property type="term" value="P:DNA integration"/>
    <property type="evidence" value="ECO:0007669"/>
    <property type="project" value="InterPro"/>
</dbReference>
<organism evidence="2 3">
    <name type="scientific">Tranquillimonas rosea</name>
    <dbReference type="NCBI Taxonomy" id="641238"/>
    <lineage>
        <taxon>Bacteria</taxon>
        <taxon>Pseudomonadati</taxon>
        <taxon>Pseudomonadota</taxon>
        <taxon>Alphaproteobacteria</taxon>
        <taxon>Rhodobacterales</taxon>
        <taxon>Roseobacteraceae</taxon>
        <taxon>Tranquillimonas</taxon>
    </lineage>
</organism>
<dbReference type="Proteomes" id="UP000198885">
    <property type="component" value="Unassembled WGS sequence"/>
</dbReference>
<reference evidence="2 3" key="1">
    <citation type="submission" date="2016-10" db="EMBL/GenBank/DDBJ databases">
        <authorList>
            <person name="de Groot N.N."/>
        </authorList>
    </citation>
    <scope>NUCLEOTIDE SEQUENCE [LARGE SCALE GENOMIC DNA]</scope>
    <source>
        <strain evidence="2 3">DSM 23042</strain>
    </source>
</reference>
<dbReference type="InterPro" id="IPR013762">
    <property type="entry name" value="Integrase-like_cat_sf"/>
</dbReference>
<dbReference type="GO" id="GO:0006310">
    <property type="term" value="P:DNA recombination"/>
    <property type="evidence" value="ECO:0007669"/>
    <property type="project" value="UniProtKB-KW"/>
</dbReference>
<evidence type="ECO:0000313" key="3">
    <source>
        <dbReference type="Proteomes" id="UP000198885"/>
    </source>
</evidence>
<accession>A0A1H9S9G9</accession>
<dbReference type="AlphaFoldDB" id="A0A1H9S9G9"/>
<dbReference type="STRING" id="641238.SAMN04490244_10395"/>
<dbReference type="GO" id="GO:0003677">
    <property type="term" value="F:DNA binding"/>
    <property type="evidence" value="ECO:0007669"/>
    <property type="project" value="InterPro"/>
</dbReference>
<keyword evidence="3" id="KW-1185">Reference proteome</keyword>
<dbReference type="SUPFAM" id="SSF56349">
    <property type="entry name" value="DNA breaking-rejoining enzymes"/>
    <property type="match status" value="1"/>
</dbReference>
<dbReference type="InterPro" id="IPR011010">
    <property type="entry name" value="DNA_brk_join_enz"/>
</dbReference>
<evidence type="ECO:0000313" key="2">
    <source>
        <dbReference type="EMBL" id="SER81644.1"/>
    </source>
</evidence>
<dbReference type="Gene3D" id="1.10.443.10">
    <property type="entry name" value="Intergrase catalytic core"/>
    <property type="match status" value="1"/>
</dbReference>